<dbReference type="AlphaFoldDB" id="I2GRS7"/>
<gene>
    <name evidence="4" type="ORF">BN8_05982</name>
</gene>
<feature type="transmembrane region" description="Helical" evidence="3">
    <location>
        <begin position="159"/>
        <end position="178"/>
    </location>
</feature>
<evidence type="ECO:0000313" key="5">
    <source>
        <dbReference type="Proteomes" id="UP000009309"/>
    </source>
</evidence>
<feature type="region of interest" description="Disordered" evidence="2">
    <location>
        <begin position="739"/>
        <end position="771"/>
    </location>
</feature>
<dbReference type="eggNOG" id="COG4942">
    <property type="taxonomic scope" value="Bacteria"/>
</dbReference>
<keyword evidence="3" id="KW-0812">Transmembrane</keyword>
<dbReference type="OrthoDB" id="9812498at2"/>
<feature type="compositionally biased region" description="Low complexity" evidence="2">
    <location>
        <begin position="739"/>
        <end position="770"/>
    </location>
</feature>
<feature type="coiled-coil region" evidence="1">
    <location>
        <begin position="961"/>
        <end position="1015"/>
    </location>
</feature>
<keyword evidence="1" id="KW-0175">Coiled coil</keyword>
<evidence type="ECO:0000256" key="2">
    <source>
        <dbReference type="SAM" id="MobiDB-lite"/>
    </source>
</evidence>
<feature type="region of interest" description="Disordered" evidence="2">
    <location>
        <begin position="1036"/>
        <end position="1067"/>
    </location>
</feature>
<proteinExistence type="predicted"/>
<feature type="transmembrane region" description="Helical" evidence="3">
    <location>
        <begin position="56"/>
        <end position="77"/>
    </location>
</feature>
<feature type="transmembrane region" description="Helical" evidence="3">
    <location>
        <begin position="21"/>
        <end position="44"/>
    </location>
</feature>
<evidence type="ECO:0000256" key="3">
    <source>
        <dbReference type="SAM" id="Phobius"/>
    </source>
</evidence>
<feature type="compositionally biased region" description="Basic and acidic residues" evidence="2">
    <location>
        <begin position="1036"/>
        <end position="1048"/>
    </location>
</feature>
<name>I2GRS7_9BACT</name>
<accession>I2GRS7</accession>
<dbReference type="RefSeq" id="WP_009285170.1">
    <property type="nucleotide sequence ID" value="NZ_CAIT01000009.1"/>
</dbReference>
<sequence>MHSQNSYDVLLQRIEEYKKRYYLNQLVKGSLFFVALAGSLYLLINTAEFVGRFNSVGRGALFFGFLLTVMAGFYFLIFRPLLSLYGLSRPLTNDEAARQIGTFFPEVGDKLLNTLQLQRITAQQSDLLQASLNQRSQQLLINRFANAIQISRNRQLLKYAIPPLALILVILILNPAFFTKSSNRIVNYNEEFVEEAPFQFVVENKALKAFRNEDFPLSVKLTGEAIPQAVYVVANGTRFKLDQIGDKFQYTFDNLQRDLDFYLEASGFQSSSYRVNLIDRPAVLSFDVRLDYPAYLNKPSEELSNVGNLLVPQGTVVHWKFIADHTDSLTLRFNNDPAPVLARQVEENSFAVNRRLMQNATYTVSLKNGQVASPSSIQYNAQVIPDRYPQISVDRVQDTVTYNYISLSGLVSDDYGFTRMKLNYRVNRNGKQSPLYSRDIPLNRTTTSQNFVYNWSLDSLKLGQEDRLEYYVQVWDNDGVSGPKSSRSNQLNFVIPSNKEIQEQVDKSAEQTEQQIDNALNKTQAIKKELNAMENRLRTKKSSDFQDKKQLQDVLQKRDELLKEVQKLQEQFQKTNDTQQRFAEQNQALQDKLEQLQKLFNELMDPESKQLYEQLKQMLERKQDEKASELLNKLSRKERNLERDLERALKLFKQMQLEQKVNNVAENLEKQAQQQEEQAEKNNSKDVNSEEQQKQQEKAQEDFKNTQEQLKELEQQAEKDELNKPDNQENLQKEIEQQMEQAMQQMKQKQNKKAASSQSKTSKSMRSMSKALKESMQSAEMQEMQENMDDLRNLLENLITLSFGQERVMKEFKGMSLQDPRVTKLSQEQLKLQDDAKVIEDSLNALASRVVQIQSFVTRELTNMKSYMDESVQQLKERRLSMAASKQQFAMTSINNLALMLSDVLKQMQQQMNAMAMPGAGKGGSKGKQSEGMGEMQKQLNAQMKQLQQSGKSGRGLSEELSRLAAEQAMIRNMLKKLQDNSKGTEAGKQQEKQVQELMEKMDETETDLVNKRVNQNTINRQNEILTRLLESEKALKQQEEDPKRQAETAKSTKRSTPSFFDSAGTMQKVKQVEVLRSVSPNYNSFYKKEANQYLQKVSK</sequence>
<organism evidence="4 5">
    <name type="scientific">Fibrisoma limi BUZ 3</name>
    <dbReference type="NCBI Taxonomy" id="1185876"/>
    <lineage>
        <taxon>Bacteria</taxon>
        <taxon>Pseudomonadati</taxon>
        <taxon>Bacteroidota</taxon>
        <taxon>Cytophagia</taxon>
        <taxon>Cytophagales</taxon>
        <taxon>Spirosomataceae</taxon>
        <taxon>Fibrisoma</taxon>
    </lineage>
</organism>
<keyword evidence="3" id="KW-1133">Transmembrane helix</keyword>
<protein>
    <submittedName>
        <fullName evidence="4">Chromosome segregation ATPase-like protein</fullName>
    </submittedName>
</protein>
<dbReference type="EMBL" id="CAIT01000009">
    <property type="protein sequence ID" value="CCH56605.1"/>
    <property type="molecule type" value="Genomic_DNA"/>
</dbReference>
<keyword evidence="3" id="KW-0472">Membrane</keyword>
<evidence type="ECO:0000313" key="4">
    <source>
        <dbReference type="EMBL" id="CCH56605.1"/>
    </source>
</evidence>
<keyword evidence="5" id="KW-1185">Reference proteome</keyword>
<evidence type="ECO:0000256" key="1">
    <source>
        <dbReference type="SAM" id="Coils"/>
    </source>
</evidence>
<reference evidence="4 5" key="1">
    <citation type="journal article" date="2012" name="J. Bacteriol.">
        <title>Genome Sequence of the Filamentous Bacterium Fibrisoma limi BUZ 3T.</title>
        <authorList>
            <person name="Filippini M."/>
            <person name="Qi W."/>
            <person name="Jaenicke S."/>
            <person name="Goesmann A."/>
            <person name="Smits T.H."/>
            <person name="Bagheri H.C."/>
        </authorList>
    </citation>
    <scope>NUCLEOTIDE SEQUENCE [LARGE SCALE GENOMIC DNA]</scope>
    <source>
        <strain evidence="5">BUZ 3T</strain>
    </source>
</reference>
<dbReference type="Proteomes" id="UP000009309">
    <property type="component" value="Unassembled WGS sequence"/>
</dbReference>
<comment type="caution">
    <text evidence="4">The sequence shown here is derived from an EMBL/GenBank/DDBJ whole genome shotgun (WGS) entry which is preliminary data.</text>
</comment>
<dbReference type="STRING" id="1185876.BN8_05982"/>
<feature type="compositionally biased region" description="Basic and acidic residues" evidence="2">
    <location>
        <begin position="678"/>
        <end position="706"/>
    </location>
</feature>
<feature type="region of interest" description="Disordered" evidence="2">
    <location>
        <begin position="671"/>
        <end position="706"/>
    </location>
</feature>